<dbReference type="Proteomes" id="UP000054776">
    <property type="component" value="Unassembled WGS sequence"/>
</dbReference>
<name>A0A0V0YV78_TRISP</name>
<dbReference type="InParanoid" id="A0A0V0YV78"/>
<protein>
    <submittedName>
        <fullName evidence="1">Uncharacterized protein</fullName>
    </submittedName>
</protein>
<proteinExistence type="predicted"/>
<evidence type="ECO:0000313" key="1">
    <source>
        <dbReference type="EMBL" id="KRY04194.1"/>
    </source>
</evidence>
<feature type="non-terminal residue" evidence="1">
    <location>
        <position position="58"/>
    </location>
</feature>
<evidence type="ECO:0000313" key="2">
    <source>
        <dbReference type="Proteomes" id="UP000054776"/>
    </source>
</evidence>
<sequence>LTESNPTASFPASCGSLRNIFHQGSYKIYLILGQKENRPAKMTHESPDFGFACFSILV</sequence>
<feature type="non-terminal residue" evidence="1">
    <location>
        <position position="1"/>
    </location>
</feature>
<reference evidence="1 2" key="1">
    <citation type="submission" date="2015-01" db="EMBL/GenBank/DDBJ databases">
        <title>Evolution of Trichinella species and genotypes.</title>
        <authorList>
            <person name="Korhonen P.K."/>
            <person name="Edoardo P."/>
            <person name="Giuseppe L.R."/>
            <person name="Gasser R.B."/>
        </authorList>
    </citation>
    <scope>NUCLEOTIDE SEQUENCE [LARGE SCALE GENOMIC DNA]</scope>
    <source>
        <strain evidence="1">ISS3</strain>
    </source>
</reference>
<accession>A0A0V0YV78</accession>
<gene>
    <name evidence="1" type="ORF">T01_7524</name>
</gene>
<organism evidence="1 2">
    <name type="scientific">Trichinella spiralis</name>
    <name type="common">Trichina worm</name>
    <dbReference type="NCBI Taxonomy" id="6334"/>
    <lineage>
        <taxon>Eukaryota</taxon>
        <taxon>Metazoa</taxon>
        <taxon>Ecdysozoa</taxon>
        <taxon>Nematoda</taxon>
        <taxon>Enoplea</taxon>
        <taxon>Dorylaimia</taxon>
        <taxon>Trichinellida</taxon>
        <taxon>Trichinellidae</taxon>
        <taxon>Trichinella</taxon>
    </lineage>
</organism>
<dbReference type="EMBL" id="JYDH01004508">
    <property type="protein sequence ID" value="KRY04194.1"/>
    <property type="molecule type" value="Genomic_DNA"/>
</dbReference>
<dbReference type="OrthoDB" id="5928963at2759"/>
<keyword evidence="2" id="KW-1185">Reference proteome</keyword>
<dbReference type="AlphaFoldDB" id="A0A0V0YV78"/>
<comment type="caution">
    <text evidence="1">The sequence shown here is derived from an EMBL/GenBank/DDBJ whole genome shotgun (WGS) entry which is preliminary data.</text>
</comment>